<dbReference type="CDD" id="cd00130">
    <property type="entry name" value="PAS"/>
    <property type="match status" value="1"/>
</dbReference>
<dbReference type="GeneID" id="76630040"/>
<dbReference type="PANTHER" id="PTHR47429">
    <property type="entry name" value="PROTEIN TWIN LOV 1"/>
    <property type="match status" value="1"/>
</dbReference>
<evidence type="ECO:0000256" key="7">
    <source>
        <dbReference type="ARBA" id="ARBA00023163"/>
    </source>
</evidence>
<evidence type="ECO:0000256" key="1">
    <source>
        <dbReference type="ARBA" id="ARBA00022630"/>
    </source>
</evidence>
<dbReference type="Pfam" id="PF15915">
    <property type="entry name" value="BAT"/>
    <property type="match status" value="1"/>
</dbReference>
<dbReference type="GO" id="GO:0016301">
    <property type="term" value="F:kinase activity"/>
    <property type="evidence" value="ECO:0007669"/>
    <property type="project" value="UniProtKB-KW"/>
</dbReference>
<dbReference type="InterPro" id="IPR000700">
    <property type="entry name" value="PAS-assoc_C"/>
</dbReference>
<dbReference type="PROSITE" id="PS50110">
    <property type="entry name" value="RESPONSE_REGULATORY"/>
    <property type="match status" value="1"/>
</dbReference>
<dbReference type="RefSeq" id="WP_267163885.1">
    <property type="nucleotide sequence ID" value="NZ_CP112972.1"/>
</dbReference>
<dbReference type="Gene3D" id="3.30.450.40">
    <property type="match status" value="1"/>
</dbReference>
<evidence type="ECO:0000256" key="5">
    <source>
        <dbReference type="ARBA" id="ARBA00022991"/>
    </source>
</evidence>
<dbReference type="SMART" id="SM00086">
    <property type="entry name" value="PAC"/>
    <property type="match status" value="1"/>
</dbReference>
<evidence type="ECO:0000313" key="12">
    <source>
        <dbReference type="EMBL" id="MFC7058083.1"/>
    </source>
</evidence>
<dbReference type="InterPro" id="IPR029016">
    <property type="entry name" value="GAF-like_dom_sf"/>
</dbReference>
<keyword evidence="7" id="KW-0804">Transcription</keyword>
<name>A0ABD5W1N0_9EURY</name>
<evidence type="ECO:0000259" key="10">
    <source>
        <dbReference type="PROSITE" id="PS50112"/>
    </source>
</evidence>
<evidence type="ECO:0000259" key="9">
    <source>
        <dbReference type="PROSITE" id="PS50110"/>
    </source>
</evidence>
<proteinExistence type="predicted"/>
<dbReference type="Pfam" id="PF00072">
    <property type="entry name" value="Response_reg"/>
    <property type="match status" value="1"/>
</dbReference>
<sequence>MTRTHILLADAVGDDRQTVRGLDEAGFQVTTVDSATAALASLSRGEFDCLVSAHDLPGDDGLSLFEAVRALDEKVPFILYADDDSLAEEAFSLGVDRFVHRDTDQSVPRLVDELTEVTTSARDLPPQRDISGHEPGPTEVVRAIDKAPVGISICDPSLPDYPLVYVNDTWQEVTGYSREEALGRNPRLLQGPETDDEATEAISEAIDSGKSVTTEIRNYRRDGTPFWNELTLSPVRDESSELSLYVGFQNDVTGRRNTREVATERAAKLTDEKRALHRILSRINGLLNNITHILVEEKQPQLIAQQICDEIASERGYTGSWFGSPGATGDELEIEAQAGLNENVDSPLSRQSLPDIVDDAVESGELTLCQAGTCDAEYLSPGTVDARRLLVVPVVDSKQTYGVLAIYSESIEALDRREQQLFNSIGTMIASRLNAIRTAQILTADTVIELKMAIHDNAFPVSAVAGTLGADVEYVGMTSDSDAGTYELFLSVHDSVDLGAVVKLAFVHDVREISATDSSLTFAVTVGSGEPFIELADHGASVTQVTAGPERATVVLELPPEQDVRTILGVLEDRYADVELRSRYERDTKGQTVNEFASAVDERLTARQRAAVEAAYMNGYFEWPRPTDGAEVADTLGITRQTFHQHLRVAEQKLVDAYIERYVTAGGDTALAEEQ</sequence>
<dbReference type="InterPro" id="IPR001610">
    <property type="entry name" value="PAC"/>
</dbReference>
<accession>A0ABD5W1N0</accession>
<feature type="domain" description="PAS" evidence="10">
    <location>
        <begin position="136"/>
        <end position="209"/>
    </location>
</feature>
<dbReference type="EMBL" id="JBHSZI010000001">
    <property type="protein sequence ID" value="MFC7058083.1"/>
    <property type="molecule type" value="Genomic_DNA"/>
</dbReference>
<dbReference type="PROSITE" id="PS50113">
    <property type="entry name" value="PAC"/>
    <property type="match status" value="1"/>
</dbReference>
<evidence type="ECO:0000256" key="4">
    <source>
        <dbReference type="ARBA" id="ARBA00022777"/>
    </source>
</evidence>
<dbReference type="NCBIfam" id="TIGR00229">
    <property type="entry name" value="sensory_box"/>
    <property type="match status" value="1"/>
</dbReference>
<evidence type="ECO:0000256" key="2">
    <source>
        <dbReference type="ARBA" id="ARBA00022643"/>
    </source>
</evidence>
<dbReference type="InterPro" id="IPR000014">
    <property type="entry name" value="PAS"/>
</dbReference>
<dbReference type="SMART" id="SM00448">
    <property type="entry name" value="REC"/>
    <property type="match status" value="1"/>
</dbReference>
<dbReference type="Gene3D" id="3.40.50.2300">
    <property type="match status" value="1"/>
</dbReference>
<dbReference type="Gene3D" id="3.30.450.20">
    <property type="entry name" value="PAS domain"/>
    <property type="match status" value="1"/>
</dbReference>
<dbReference type="Pfam" id="PF13426">
    <property type="entry name" value="PAS_9"/>
    <property type="match status" value="1"/>
</dbReference>
<dbReference type="Pfam" id="PF13185">
    <property type="entry name" value="GAF_2"/>
    <property type="match status" value="1"/>
</dbReference>
<keyword evidence="1" id="KW-0285">Flavoprotein</keyword>
<dbReference type="SMART" id="SM00091">
    <property type="entry name" value="PAS"/>
    <property type="match status" value="1"/>
</dbReference>
<dbReference type="InterPro" id="IPR007050">
    <property type="entry name" value="HTH_bacterioopsin"/>
</dbReference>
<comment type="caution">
    <text evidence="8">Lacks conserved residue(s) required for the propagation of feature annotation.</text>
</comment>
<dbReference type="InterPro" id="IPR013324">
    <property type="entry name" value="RNA_pol_sigma_r3/r4-like"/>
</dbReference>
<organism evidence="12 13">
    <name type="scientific">Halovenus salina</name>
    <dbReference type="NCBI Taxonomy" id="1510225"/>
    <lineage>
        <taxon>Archaea</taxon>
        <taxon>Methanobacteriati</taxon>
        <taxon>Methanobacteriota</taxon>
        <taxon>Stenosarchaea group</taxon>
        <taxon>Halobacteria</taxon>
        <taxon>Halobacteriales</taxon>
        <taxon>Haloarculaceae</taxon>
        <taxon>Halovenus</taxon>
    </lineage>
</organism>
<comment type="caution">
    <text evidence="12">The sequence shown here is derived from an EMBL/GenBank/DDBJ whole genome shotgun (WGS) entry which is preliminary data.</text>
</comment>
<evidence type="ECO:0000259" key="11">
    <source>
        <dbReference type="PROSITE" id="PS50113"/>
    </source>
</evidence>
<evidence type="ECO:0000256" key="3">
    <source>
        <dbReference type="ARBA" id="ARBA00022679"/>
    </source>
</evidence>
<feature type="domain" description="PAC" evidence="11">
    <location>
        <begin position="212"/>
        <end position="264"/>
    </location>
</feature>
<dbReference type="PROSITE" id="PS50112">
    <property type="entry name" value="PAS"/>
    <property type="match status" value="1"/>
</dbReference>
<evidence type="ECO:0000256" key="6">
    <source>
        <dbReference type="ARBA" id="ARBA00023015"/>
    </source>
</evidence>
<keyword evidence="13" id="KW-1185">Reference proteome</keyword>
<dbReference type="InterPro" id="IPR035965">
    <property type="entry name" value="PAS-like_dom_sf"/>
</dbReference>
<dbReference type="SUPFAM" id="SSF52172">
    <property type="entry name" value="CheY-like"/>
    <property type="match status" value="1"/>
</dbReference>
<dbReference type="Pfam" id="PF04967">
    <property type="entry name" value="HTH_10"/>
    <property type="match status" value="1"/>
</dbReference>
<dbReference type="AlphaFoldDB" id="A0ABD5W1N0"/>
<dbReference type="InterPro" id="IPR011006">
    <property type="entry name" value="CheY-like_superfamily"/>
</dbReference>
<protein>
    <submittedName>
        <fullName evidence="12">Bacterio-opsin activator domain-containing protein</fullName>
    </submittedName>
</protein>
<dbReference type="InterPro" id="IPR003018">
    <property type="entry name" value="GAF"/>
</dbReference>
<feature type="domain" description="Response regulatory" evidence="9">
    <location>
        <begin position="5"/>
        <end position="116"/>
    </location>
</feature>
<dbReference type="SUPFAM" id="SSF55781">
    <property type="entry name" value="GAF domain-like"/>
    <property type="match status" value="1"/>
</dbReference>
<evidence type="ECO:0000313" key="13">
    <source>
        <dbReference type="Proteomes" id="UP001596445"/>
    </source>
</evidence>
<evidence type="ECO:0000256" key="8">
    <source>
        <dbReference type="PROSITE-ProRule" id="PRU00169"/>
    </source>
</evidence>
<reference evidence="12 13" key="1">
    <citation type="journal article" date="2019" name="Int. J. Syst. Evol. Microbiol.">
        <title>The Global Catalogue of Microorganisms (GCM) 10K type strain sequencing project: providing services to taxonomists for standard genome sequencing and annotation.</title>
        <authorList>
            <consortium name="The Broad Institute Genomics Platform"/>
            <consortium name="The Broad Institute Genome Sequencing Center for Infectious Disease"/>
            <person name="Wu L."/>
            <person name="Ma J."/>
        </authorList>
    </citation>
    <scope>NUCLEOTIDE SEQUENCE [LARGE SCALE GENOMIC DNA]</scope>
    <source>
        <strain evidence="12 13">JCM 30072</strain>
    </source>
</reference>
<dbReference type="InterPro" id="IPR031803">
    <property type="entry name" value="BAT_GAF/HTH-assoc"/>
</dbReference>
<dbReference type="InterPro" id="IPR001789">
    <property type="entry name" value="Sig_transdc_resp-reg_receiver"/>
</dbReference>
<gene>
    <name evidence="12" type="ORF">ACFQQG_07740</name>
</gene>
<keyword evidence="3" id="KW-0808">Transferase</keyword>
<dbReference type="SUPFAM" id="SSF55785">
    <property type="entry name" value="PYP-like sensor domain (PAS domain)"/>
    <property type="match status" value="1"/>
</dbReference>
<dbReference type="SUPFAM" id="SSF88659">
    <property type="entry name" value="Sigma3 and sigma4 domains of RNA polymerase sigma factors"/>
    <property type="match status" value="1"/>
</dbReference>
<dbReference type="PANTHER" id="PTHR47429:SF2">
    <property type="entry name" value="PROTEIN TWIN LOV 1"/>
    <property type="match status" value="1"/>
</dbReference>
<keyword evidence="6" id="KW-0805">Transcription regulation</keyword>
<keyword evidence="4" id="KW-0418">Kinase</keyword>
<keyword evidence="5" id="KW-0157">Chromophore</keyword>
<dbReference type="Proteomes" id="UP001596445">
    <property type="component" value="Unassembled WGS sequence"/>
</dbReference>
<dbReference type="CDD" id="cd00156">
    <property type="entry name" value="REC"/>
    <property type="match status" value="1"/>
</dbReference>
<keyword evidence="2" id="KW-0288">FMN</keyword>